<name>A0A418B705_9STRA</name>
<dbReference type="AlphaFoldDB" id="A0A418B705"/>
<evidence type="ECO:0008006" key="3">
    <source>
        <dbReference type="Google" id="ProtNLM"/>
    </source>
</evidence>
<evidence type="ECO:0000313" key="2">
    <source>
        <dbReference type="Proteomes" id="UP000285060"/>
    </source>
</evidence>
<comment type="caution">
    <text evidence="1">The sequence shown here is derived from an EMBL/GenBank/DDBJ whole genome shotgun (WGS) entry which is preliminary data.</text>
</comment>
<keyword evidence="2" id="KW-1185">Reference proteome</keyword>
<evidence type="ECO:0000313" key="1">
    <source>
        <dbReference type="EMBL" id="RHY33939.1"/>
    </source>
</evidence>
<organism evidence="1 2">
    <name type="scientific">Aphanomyces invadans</name>
    <dbReference type="NCBI Taxonomy" id="157072"/>
    <lineage>
        <taxon>Eukaryota</taxon>
        <taxon>Sar</taxon>
        <taxon>Stramenopiles</taxon>
        <taxon>Oomycota</taxon>
        <taxon>Saprolegniomycetes</taxon>
        <taxon>Saprolegniales</taxon>
        <taxon>Verrucalvaceae</taxon>
        <taxon>Aphanomyces</taxon>
    </lineage>
</organism>
<gene>
    <name evidence="1" type="ORF">DYB32_001261</name>
</gene>
<sequence>MKPIKASMRRKWVDYLRRSIALNGRGGGKEFRLKCPERWDIVEWISDVWDELPTTTIVKGFEKCQIIDAATTHVDHVQQAPEPTAADDVLQELCDTGVFETLDPEDDFSLALAECID</sequence>
<protein>
    <recommendedName>
        <fullName evidence="3">DDE-1 domain-containing protein</fullName>
    </recommendedName>
</protein>
<dbReference type="EMBL" id="QUSY01000050">
    <property type="protein sequence ID" value="RHY33939.1"/>
    <property type="molecule type" value="Genomic_DNA"/>
</dbReference>
<dbReference type="Proteomes" id="UP000285060">
    <property type="component" value="Unassembled WGS sequence"/>
</dbReference>
<reference evidence="1 2" key="1">
    <citation type="submission" date="2018-08" db="EMBL/GenBank/DDBJ databases">
        <title>Aphanomyces genome sequencing and annotation.</title>
        <authorList>
            <person name="Minardi D."/>
            <person name="Oidtmann B."/>
            <person name="Van Der Giezen M."/>
            <person name="Studholme D.J."/>
        </authorList>
    </citation>
    <scope>NUCLEOTIDE SEQUENCE [LARGE SCALE GENOMIC DNA]</scope>
    <source>
        <strain evidence="1 2">NJM0002</strain>
    </source>
</reference>
<accession>A0A418B705</accession>
<proteinExistence type="predicted"/>